<dbReference type="InterPro" id="IPR043128">
    <property type="entry name" value="Rev_trsase/Diguanyl_cyclase"/>
</dbReference>
<dbReference type="Proteomes" id="UP000283509">
    <property type="component" value="Unassembled WGS sequence"/>
</dbReference>
<dbReference type="GO" id="GO:0003964">
    <property type="term" value="F:RNA-directed DNA polymerase activity"/>
    <property type="evidence" value="ECO:0007669"/>
    <property type="project" value="UniProtKB-EC"/>
</dbReference>
<feature type="domain" description="Reverse transcriptase/retrotransposon-derived protein RNase H-like" evidence="4">
    <location>
        <begin position="987"/>
        <end position="1082"/>
    </location>
</feature>
<reference evidence="5 6" key="2">
    <citation type="submission" date="2019-01" db="EMBL/GenBank/DDBJ databases">
        <title>The decoding of complex shrimp genome reveals the adaptation for benthos swimmer, frequently molting mechanism and breeding impact on genome.</title>
        <authorList>
            <person name="Sun Y."/>
            <person name="Gao Y."/>
            <person name="Yu Y."/>
        </authorList>
    </citation>
    <scope>NUCLEOTIDE SEQUENCE [LARGE SCALE GENOMIC DNA]</scope>
    <source>
        <tissue evidence="5">Muscle</tissue>
    </source>
</reference>
<evidence type="ECO:0000256" key="3">
    <source>
        <dbReference type="SAM" id="MobiDB-lite"/>
    </source>
</evidence>
<feature type="region of interest" description="Disordered" evidence="3">
    <location>
        <begin position="299"/>
        <end position="326"/>
    </location>
</feature>
<dbReference type="OrthoDB" id="6379273at2759"/>
<evidence type="ECO:0000256" key="2">
    <source>
        <dbReference type="SAM" id="Coils"/>
    </source>
</evidence>
<name>A0A3R7PMJ3_PENVA</name>
<proteinExistence type="predicted"/>
<feature type="compositionally biased region" description="Polar residues" evidence="3">
    <location>
        <begin position="499"/>
        <end position="514"/>
    </location>
</feature>
<feature type="coiled-coil region" evidence="2">
    <location>
        <begin position="251"/>
        <end position="278"/>
    </location>
</feature>
<evidence type="ECO:0000313" key="5">
    <source>
        <dbReference type="EMBL" id="ROT76815.1"/>
    </source>
</evidence>
<dbReference type="SUPFAM" id="SSF56672">
    <property type="entry name" value="DNA/RNA polymerases"/>
    <property type="match status" value="1"/>
</dbReference>
<dbReference type="CDD" id="cd09274">
    <property type="entry name" value="RNase_HI_RT_Ty3"/>
    <property type="match status" value="1"/>
</dbReference>
<dbReference type="Pfam" id="PF17919">
    <property type="entry name" value="RT_RNaseH_2"/>
    <property type="match status" value="1"/>
</dbReference>
<dbReference type="CDD" id="cd01647">
    <property type="entry name" value="RT_LTR"/>
    <property type="match status" value="1"/>
</dbReference>
<dbReference type="Gene3D" id="3.30.70.270">
    <property type="match status" value="2"/>
</dbReference>
<feature type="region of interest" description="Disordered" evidence="3">
    <location>
        <begin position="92"/>
        <end position="116"/>
    </location>
</feature>
<dbReference type="Gene3D" id="3.10.10.10">
    <property type="entry name" value="HIV Type 1 Reverse Transcriptase, subunit A, domain 1"/>
    <property type="match status" value="1"/>
</dbReference>
<feature type="region of interest" description="Disordered" evidence="3">
    <location>
        <begin position="493"/>
        <end position="568"/>
    </location>
</feature>
<protein>
    <recommendedName>
        <fullName evidence="1">RNA-directed DNA polymerase</fullName>
        <ecNumber evidence="1">2.7.7.49</ecNumber>
    </recommendedName>
</protein>
<feature type="region of interest" description="Disordered" evidence="3">
    <location>
        <begin position="1"/>
        <end position="47"/>
    </location>
</feature>
<evidence type="ECO:0000259" key="4">
    <source>
        <dbReference type="Pfam" id="PF17919"/>
    </source>
</evidence>
<evidence type="ECO:0000313" key="6">
    <source>
        <dbReference type="Proteomes" id="UP000283509"/>
    </source>
</evidence>
<dbReference type="InterPro" id="IPR041577">
    <property type="entry name" value="RT_RNaseH_2"/>
</dbReference>
<keyword evidence="6" id="KW-1185">Reference proteome</keyword>
<dbReference type="InterPro" id="IPR050951">
    <property type="entry name" value="Retrovirus_Pol_polyprotein"/>
</dbReference>
<gene>
    <name evidence="5" type="ORF">C7M84_004582</name>
</gene>
<sequence>MDCNSIFSRQPGERTNRSVTDWTSRLNRHHRARPFQQRAKPPPPHLHLPRTVEEFVLFLYSRPRTNCCTISGTNIALVVRSACQRQNVLDSGEADVPPSLPPPLTPNPSSLTQHSQSNQELQYLIHYLQVTRISDEERRRQDEQARRVELQEYCLQMEQQRQLNDECFMQLLSIQSNQELQYLIHYLQITRISDEERRRQDEQARRAELQEYCLQMEQQRQLNDECLMQLLSIQNNQELQYLIHYLQITRISDEERRRQDEQARRAELQEYCLQMEQQRQLNDERFMQLLSMIAPKPLQVQQTSPEQQAPAHQLSPVPPVATTSGSPHAPITALVMGKPMIPSPPQLQSDVTYQLFRQWRRKFEDYSVLMGLHSLPPATQHIYLRTCVSLEVQRLLHYTLAIPPDSSMPVVQVLDALQQYFRNSQNEALRRRELLSCKQTPEELVQRLVSLDSQASLDDFVTCCRTFESSRAAASAIVAAPSQLNILSSYKRNQRRQKMTATTKHTPQRCQSPPLTKDSPPPQRTLNAPLATNRATSPSAVSPPGRPLTNQTRRARRVSTGRTPKPVNVTLSYGSKSSQLLMLPDTGADITVIGPKHLDSLGIPRCNLSPRLTDVLTADGSSMTPALGCFETTLQLGQASCKAIVHVHEDIQTPLLSYGPLRGPAIVSTDFPKPILSVTHVNRCAQQMPASAMSSPTTARTYFLQHFSDVLVSKTDLQTTPLKMSGPPMRIHLQPGATPFAIHTPRPIPFAYRDQVKEELDSLVQQGIISPVGDKPSEWCHPMVLVPKPGNGVRITVDLTRLNSQVSRPTHPSPTPADAIRTITPSAKFFTKADALHGYWQMDLAEEDRHLTTFITPHGRYYHSYGMPLLGMPTVFADLALQGITNCVKVVDDPLPHDVSSFPDYPWIKFMVAATKVSFCGYNISPEGIAADPEKVAAIRDYPTPSNITDLRSFMGLVNQLADFSPEIAATAQPLRPLMSPKRSFTWTPDHDQAFGKVKAALLSPPVLAPFNPKLPVTLQTDASRLYGLGYALFQEHGHGQLRLVQCGSRFLTDAESRYATIELEMLAASWAMGKCRLYLAGLSTLPFIPHRPLIPILNHYTLDAIENPRLQRLRVKMAPYVFTAVWRAGKTLCVPDALSRAPVSPHIRRRRSVP</sequence>
<reference evidence="5 6" key="1">
    <citation type="submission" date="2018-04" db="EMBL/GenBank/DDBJ databases">
        <authorList>
            <person name="Zhang X."/>
            <person name="Yuan J."/>
            <person name="Li F."/>
            <person name="Xiang J."/>
        </authorList>
    </citation>
    <scope>NUCLEOTIDE SEQUENCE [LARGE SCALE GENOMIC DNA]</scope>
    <source>
        <tissue evidence="5">Muscle</tissue>
    </source>
</reference>
<evidence type="ECO:0000256" key="1">
    <source>
        <dbReference type="ARBA" id="ARBA00012493"/>
    </source>
</evidence>
<dbReference type="CDD" id="cd00303">
    <property type="entry name" value="retropepsin_like"/>
    <property type="match status" value="1"/>
</dbReference>
<dbReference type="PANTHER" id="PTHR37984">
    <property type="entry name" value="PROTEIN CBG26694"/>
    <property type="match status" value="1"/>
</dbReference>
<keyword evidence="2" id="KW-0175">Coiled coil</keyword>
<dbReference type="EMBL" id="QCYY01001608">
    <property type="protein sequence ID" value="ROT76815.1"/>
    <property type="molecule type" value="Genomic_DNA"/>
</dbReference>
<dbReference type="PANTHER" id="PTHR37984:SF9">
    <property type="entry name" value="INTEGRASE CATALYTIC DOMAIN-CONTAINING PROTEIN"/>
    <property type="match status" value="1"/>
</dbReference>
<dbReference type="EC" id="2.7.7.49" evidence="1"/>
<dbReference type="AlphaFoldDB" id="A0A3R7PMJ3"/>
<accession>A0A3R7PMJ3</accession>
<dbReference type="InterPro" id="IPR043502">
    <property type="entry name" value="DNA/RNA_pol_sf"/>
</dbReference>
<organism evidence="5 6">
    <name type="scientific">Penaeus vannamei</name>
    <name type="common">Whiteleg shrimp</name>
    <name type="synonym">Litopenaeus vannamei</name>
    <dbReference type="NCBI Taxonomy" id="6689"/>
    <lineage>
        <taxon>Eukaryota</taxon>
        <taxon>Metazoa</taxon>
        <taxon>Ecdysozoa</taxon>
        <taxon>Arthropoda</taxon>
        <taxon>Crustacea</taxon>
        <taxon>Multicrustacea</taxon>
        <taxon>Malacostraca</taxon>
        <taxon>Eumalacostraca</taxon>
        <taxon>Eucarida</taxon>
        <taxon>Decapoda</taxon>
        <taxon>Dendrobranchiata</taxon>
        <taxon>Penaeoidea</taxon>
        <taxon>Penaeidae</taxon>
        <taxon>Penaeus</taxon>
    </lineage>
</organism>
<comment type="caution">
    <text evidence="5">The sequence shown here is derived from an EMBL/GenBank/DDBJ whole genome shotgun (WGS) entry which is preliminary data.</text>
</comment>
<dbReference type="FunFam" id="3.30.70.270:FF:000020">
    <property type="entry name" value="Transposon Tf2-6 polyprotein-like Protein"/>
    <property type="match status" value="1"/>
</dbReference>
<feature type="coiled-coil region" evidence="2">
    <location>
        <begin position="192"/>
        <end position="219"/>
    </location>
</feature>